<dbReference type="GO" id="GO:0005524">
    <property type="term" value="F:ATP binding"/>
    <property type="evidence" value="ECO:0007669"/>
    <property type="project" value="UniProtKB-KW"/>
</dbReference>
<comment type="subcellular location">
    <subcellularLocation>
        <location evidence="1">Nucleus</location>
        <location evidence="1">Nucleolus</location>
    </subcellularLocation>
</comment>
<feature type="domain" description="Bms1-type G" evidence="12">
    <location>
        <begin position="102"/>
        <end position="267"/>
    </location>
</feature>
<feature type="region of interest" description="Disordered" evidence="11">
    <location>
        <begin position="654"/>
        <end position="738"/>
    </location>
</feature>
<sequence length="1166" mass="133102">MKIPDLLEGPYSSYLGVVVRMCEVRCVVLRSIATGRIRSEAWISISKSTWRTKRIGRTGHKNPKAFAYANPGRLAKSAARSHDLKEKRLHVPQVDRIPDEPPPRLVAIVGPPGVGKTTLLKSLVKRYAKENLSEPQGPITVVTSKRQRLTFVECPNELEAMVDMSKVADIVLLMIDGNFGFEMETMEFLNILASSGMPGNVFGILTHLDLFRKPQTLKDAKKRLKNRFWSELYQGAHLFYLSGVINGRYPDREIHNLSRFISVMKNPRPLVWRNSHPYSVIDSFRDITHPTKIEEDAKCDRTVVLSGYLRGTNFSAQGQRVHIPGLGDYTIASMEALPDPCPTPYMDREMAKISGKTGRRRLDEKEKKLHAPMSDKSGLKIDGDTIYITREKGFNFNQDDDEDRGEGEELIVRLQNERRTLGDTEDGLQLFGGGSVITREEEETGRRAQRSARFVERDAESDENVDDEGFVSGEEPDSGDEAEITEDRMGKAFRKSVDKSGGEIAFADSDSDLGSLSGAEDEMDSENESGRDEDDPEEDGALRWKGNILKTAQMLSGKKKSYRAADLAKMMYNDTLTPAEVLSRWRGEDEKEEDIEEDSDEEMFFKKSGKEDSDEEMGDRAIPILDYDALEVKWSTGDSVEVLRRRFASADLLSEKKVDEHKSDDGAEEDSDEGDGEFRDLEADEEGKKPDDLEAEREKNARRKEELKLRFEEEDREGFNNDKAQARREGGEEGEFGEDDWYDAQKSQIQKQLDINKAEFELLEENQRINVEGFRAGMYAKIVLENVASEFVTKFNPKMPVIIGGLSATEDRYGFVQVRIKRHRWHKKILKTNDPLIFSMGWRRFQTMPVYSISDSRVRNRMLKYTPEHMHCFGTFYGPLIAPNTGFSCYQTFSSKNPSFRIAATGTVLNVDEASEIVKKLKLTGTPYKIFKNTAFIKDMFTTAVEIAKFEGASIKTVSGIRGQIKKALSKPEGHFRATFEDKILMSDIVFLRAWYPVKPHRFYNPVTNLIGWEGMRLTGEVRRDQNLPTPQQKNSQYKPVERATRHFNPLRVPRALAADLPFKSQITMTKKQKTKTYMQKRAVVVGGEEKKARDLMQKVMTLRKEKDAKRRAAKEEKRKVYRKKVEENQEKRGEREKAETKDYWRKEGKKRRAETDGAGGGKRRR</sequence>
<keyword evidence="3" id="KW-0597">Phosphoprotein</keyword>
<feature type="compositionally biased region" description="Basic and acidic residues" evidence="11">
    <location>
        <begin position="1104"/>
        <end position="1147"/>
    </location>
</feature>
<dbReference type="GO" id="GO:0000479">
    <property type="term" value="P:endonucleolytic cleavage of tricistronic rRNA transcript (SSU-rRNA, 5.8S rRNA, LSU-rRNA)"/>
    <property type="evidence" value="ECO:0007669"/>
    <property type="project" value="TreeGrafter"/>
</dbReference>
<evidence type="ECO:0000256" key="7">
    <source>
        <dbReference type="ARBA" id="ARBA00023134"/>
    </source>
</evidence>
<gene>
    <name evidence="13" type="ORF">QTJ16_007093</name>
</gene>
<feature type="region of interest" description="Disordered" evidence="11">
    <location>
        <begin position="439"/>
        <end position="545"/>
    </location>
</feature>
<dbReference type="SUPFAM" id="SSF52540">
    <property type="entry name" value="P-loop containing nucleoside triphosphate hydrolases"/>
    <property type="match status" value="1"/>
</dbReference>
<evidence type="ECO:0000256" key="5">
    <source>
        <dbReference type="ARBA" id="ARBA00022801"/>
    </source>
</evidence>
<feature type="compositionally biased region" description="Acidic residues" evidence="11">
    <location>
        <begin position="666"/>
        <end position="675"/>
    </location>
</feature>
<feature type="compositionally biased region" description="Basic and acidic residues" evidence="11">
    <location>
        <begin position="485"/>
        <end position="501"/>
    </location>
</feature>
<dbReference type="SMART" id="SM01362">
    <property type="entry name" value="DUF663"/>
    <property type="match status" value="1"/>
</dbReference>
<feature type="compositionally biased region" description="Acidic residues" evidence="11">
    <location>
        <begin position="519"/>
        <end position="539"/>
    </location>
</feature>
<evidence type="ECO:0000256" key="2">
    <source>
        <dbReference type="ARBA" id="ARBA00022517"/>
    </source>
</evidence>
<dbReference type="Pfam" id="PF08142">
    <property type="entry name" value="AARP2CN"/>
    <property type="match status" value="1"/>
</dbReference>
<dbReference type="InterPro" id="IPR012948">
    <property type="entry name" value="AARP2CN"/>
</dbReference>
<dbReference type="FunFam" id="3.40.50.300:FF:000105">
    <property type="entry name" value="BMS1 ribosome biogenesis factor"/>
    <property type="match status" value="1"/>
</dbReference>
<keyword evidence="7" id="KW-0342">GTP-binding</keyword>
<evidence type="ECO:0000259" key="12">
    <source>
        <dbReference type="PROSITE" id="PS51714"/>
    </source>
</evidence>
<dbReference type="Proteomes" id="UP001285354">
    <property type="component" value="Unassembled WGS sequence"/>
</dbReference>
<dbReference type="Gene3D" id="3.40.50.300">
    <property type="entry name" value="P-loop containing nucleotide triphosphate hydrolases"/>
    <property type="match status" value="1"/>
</dbReference>
<feature type="compositionally biased region" description="Acidic residues" evidence="11">
    <location>
        <begin position="459"/>
        <end position="484"/>
    </location>
</feature>
<evidence type="ECO:0000256" key="4">
    <source>
        <dbReference type="ARBA" id="ARBA00022741"/>
    </source>
</evidence>
<evidence type="ECO:0000256" key="8">
    <source>
        <dbReference type="ARBA" id="ARBA00023242"/>
    </source>
</evidence>
<dbReference type="InterPro" id="IPR030387">
    <property type="entry name" value="G_Bms1/Tsr1_dom"/>
</dbReference>
<feature type="compositionally biased region" description="Basic and acidic residues" evidence="11">
    <location>
        <begin position="676"/>
        <end position="731"/>
    </location>
</feature>
<comment type="similarity">
    <text evidence="10">Belongs to the TRAFAC class translation factor GTPase superfamily. Bms1-like GTPase family. BMS1 subfamily.</text>
</comment>
<dbReference type="SMART" id="SM00785">
    <property type="entry name" value="AARP2CN"/>
    <property type="match status" value="1"/>
</dbReference>
<reference evidence="13" key="1">
    <citation type="submission" date="2023-06" db="EMBL/GenBank/DDBJ databases">
        <title>Draft genome of Marssonina rosae.</title>
        <authorList>
            <person name="Cheng Q."/>
        </authorList>
    </citation>
    <scope>NUCLEOTIDE SEQUENCE</scope>
    <source>
        <strain evidence="13">R4</strain>
    </source>
</reference>
<evidence type="ECO:0000313" key="13">
    <source>
        <dbReference type="EMBL" id="KAK2623539.1"/>
    </source>
</evidence>
<dbReference type="InterPro" id="IPR027417">
    <property type="entry name" value="P-loop_NTPase"/>
</dbReference>
<evidence type="ECO:0000313" key="14">
    <source>
        <dbReference type="Proteomes" id="UP001285354"/>
    </source>
</evidence>
<organism evidence="13 14">
    <name type="scientific">Diplocarpon rosae</name>
    <dbReference type="NCBI Taxonomy" id="946125"/>
    <lineage>
        <taxon>Eukaryota</taxon>
        <taxon>Fungi</taxon>
        <taxon>Dikarya</taxon>
        <taxon>Ascomycota</taxon>
        <taxon>Pezizomycotina</taxon>
        <taxon>Leotiomycetes</taxon>
        <taxon>Helotiales</taxon>
        <taxon>Drepanopezizaceae</taxon>
        <taxon>Diplocarpon</taxon>
    </lineage>
</organism>
<dbReference type="InterPro" id="IPR039761">
    <property type="entry name" value="Bms1/Tsr1"/>
</dbReference>
<dbReference type="InterPro" id="IPR037875">
    <property type="entry name" value="Bms1_N"/>
</dbReference>
<dbReference type="AlphaFoldDB" id="A0AAD9WC91"/>
<proteinExistence type="inferred from homology"/>
<dbReference type="PROSITE" id="PS51714">
    <property type="entry name" value="G_BMS1"/>
    <property type="match status" value="1"/>
</dbReference>
<dbReference type="Pfam" id="PF04950">
    <property type="entry name" value="RIBIOP_C"/>
    <property type="match status" value="1"/>
</dbReference>
<dbReference type="PANTHER" id="PTHR12858">
    <property type="entry name" value="RIBOSOME BIOGENESIS PROTEIN"/>
    <property type="match status" value="1"/>
</dbReference>
<dbReference type="GO" id="GO:0030686">
    <property type="term" value="C:90S preribosome"/>
    <property type="evidence" value="ECO:0007669"/>
    <property type="project" value="TreeGrafter"/>
</dbReference>
<dbReference type="GO" id="GO:0003924">
    <property type="term" value="F:GTPase activity"/>
    <property type="evidence" value="ECO:0007669"/>
    <property type="project" value="TreeGrafter"/>
</dbReference>
<feature type="compositionally biased region" description="Basic and acidic residues" evidence="11">
    <location>
        <begin position="654"/>
        <end position="665"/>
    </location>
</feature>
<accession>A0AAD9WC91</accession>
<comment type="catalytic activity">
    <reaction evidence="9">
        <text>GTP + H2O = GDP + phosphate + H(+)</text>
        <dbReference type="Rhea" id="RHEA:19669"/>
        <dbReference type="ChEBI" id="CHEBI:15377"/>
        <dbReference type="ChEBI" id="CHEBI:15378"/>
        <dbReference type="ChEBI" id="CHEBI:37565"/>
        <dbReference type="ChEBI" id="CHEBI:43474"/>
        <dbReference type="ChEBI" id="CHEBI:58189"/>
    </reaction>
    <physiologicalReaction direction="left-to-right" evidence="9">
        <dbReference type="Rhea" id="RHEA:19670"/>
    </physiologicalReaction>
</comment>
<dbReference type="CDD" id="cd01882">
    <property type="entry name" value="BMS1"/>
    <property type="match status" value="1"/>
</dbReference>
<evidence type="ECO:0000256" key="1">
    <source>
        <dbReference type="ARBA" id="ARBA00004604"/>
    </source>
</evidence>
<protein>
    <recommendedName>
        <fullName evidence="12">Bms1-type G domain-containing protein</fullName>
    </recommendedName>
</protein>
<dbReference type="PANTHER" id="PTHR12858:SF2">
    <property type="entry name" value="RIBOSOME BIOGENESIS PROTEIN BMS1 HOMOLOG"/>
    <property type="match status" value="1"/>
</dbReference>
<dbReference type="GO" id="GO:0005525">
    <property type="term" value="F:GTP binding"/>
    <property type="evidence" value="ECO:0007669"/>
    <property type="project" value="UniProtKB-KW"/>
</dbReference>
<keyword evidence="6" id="KW-0067">ATP-binding</keyword>
<name>A0AAD9WC91_9HELO</name>
<dbReference type="GO" id="GO:0032040">
    <property type="term" value="C:small-subunit processome"/>
    <property type="evidence" value="ECO:0007669"/>
    <property type="project" value="UniProtKB-ARBA"/>
</dbReference>
<feature type="region of interest" description="Disordered" evidence="11">
    <location>
        <begin position="583"/>
        <end position="619"/>
    </location>
</feature>
<dbReference type="GO" id="GO:0034511">
    <property type="term" value="F:U3 snoRNA binding"/>
    <property type="evidence" value="ECO:0007669"/>
    <property type="project" value="TreeGrafter"/>
</dbReference>
<dbReference type="InterPro" id="IPR007034">
    <property type="entry name" value="BMS1_TSR1_C"/>
</dbReference>
<keyword evidence="5" id="KW-0378">Hydrolase</keyword>
<keyword evidence="14" id="KW-1185">Reference proteome</keyword>
<dbReference type="EMBL" id="JAUBYV010000013">
    <property type="protein sequence ID" value="KAK2623539.1"/>
    <property type="molecule type" value="Genomic_DNA"/>
</dbReference>
<evidence type="ECO:0000256" key="9">
    <source>
        <dbReference type="ARBA" id="ARBA00049117"/>
    </source>
</evidence>
<feature type="compositionally biased region" description="Acidic residues" evidence="11">
    <location>
        <begin position="590"/>
        <end position="602"/>
    </location>
</feature>
<feature type="region of interest" description="Disordered" evidence="11">
    <location>
        <begin position="1104"/>
        <end position="1166"/>
    </location>
</feature>
<comment type="caution">
    <text evidence="13">The sequence shown here is derived from an EMBL/GenBank/DDBJ whole genome shotgun (WGS) entry which is preliminary data.</text>
</comment>
<evidence type="ECO:0000256" key="6">
    <source>
        <dbReference type="ARBA" id="ARBA00022840"/>
    </source>
</evidence>
<dbReference type="GO" id="GO:0005654">
    <property type="term" value="C:nucleoplasm"/>
    <property type="evidence" value="ECO:0007669"/>
    <property type="project" value="UniProtKB-ARBA"/>
</dbReference>
<keyword evidence="8" id="KW-0539">Nucleus</keyword>
<dbReference type="GO" id="GO:0000462">
    <property type="term" value="P:maturation of SSU-rRNA from tricistronic rRNA transcript (SSU-rRNA, 5.8S rRNA, LSU-rRNA)"/>
    <property type="evidence" value="ECO:0007669"/>
    <property type="project" value="TreeGrafter"/>
</dbReference>
<evidence type="ECO:0000256" key="10">
    <source>
        <dbReference type="ARBA" id="ARBA00061391"/>
    </source>
</evidence>
<evidence type="ECO:0000256" key="11">
    <source>
        <dbReference type="SAM" id="MobiDB-lite"/>
    </source>
</evidence>
<evidence type="ECO:0000256" key="3">
    <source>
        <dbReference type="ARBA" id="ARBA00022553"/>
    </source>
</evidence>
<keyword evidence="4" id="KW-0547">Nucleotide-binding</keyword>
<keyword evidence="2" id="KW-0690">Ribosome biogenesis</keyword>